<dbReference type="VEuPathDB" id="VectorBase:BGLAX_045297"/>
<keyword evidence="2 10" id="KW-0963">Cytoplasm</keyword>
<dbReference type="OMA" id="QCEIFGT"/>
<dbReference type="Proteomes" id="UP001165740">
    <property type="component" value="Chromosome 1"/>
</dbReference>
<comment type="caution">
    <text evidence="10">Lacks conserved residue(s) required for the propagation of feature annotation.</text>
</comment>
<dbReference type="Gene3D" id="3.40.50.300">
    <property type="entry name" value="P-loop containing nucleotide triphosphate hydrolases"/>
    <property type="match status" value="1"/>
</dbReference>
<comment type="catalytic activity">
    <reaction evidence="10">
        <text>ATP + H2O = ADP + phosphate + H(+)</text>
        <dbReference type="Rhea" id="RHEA:13065"/>
        <dbReference type="ChEBI" id="CHEBI:15377"/>
        <dbReference type="ChEBI" id="CHEBI:15378"/>
        <dbReference type="ChEBI" id="CHEBI:30616"/>
        <dbReference type="ChEBI" id="CHEBI:43474"/>
        <dbReference type="ChEBI" id="CHEBI:456216"/>
    </reaction>
</comment>
<evidence type="ECO:0000313" key="14">
    <source>
        <dbReference type="RefSeq" id="XP_013075235.1"/>
    </source>
</evidence>
<dbReference type="GO" id="GO:0004017">
    <property type="term" value="F:AMP kinase activity"/>
    <property type="evidence" value="ECO:0007669"/>
    <property type="project" value="UniProtKB-UniRule"/>
</dbReference>
<keyword evidence="13" id="KW-1185">Reference proteome</keyword>
<comment type="subcellular location">
    <subcellularLocation>
        <location evidence="10">Cytoplasm</location>
    </subcellularLocation>
    <subcellularLocation>
        <location evidence="10">Nucleus</location>
    </subcellularLocation>
</comment>
<keyword evidence="3 10" id="KW-0690">Ribosome biogenesis</keyword>
<evidence type="ECO:0000313" key="13">
    <source>
        <dbReference type="Proteomes" id="UP001165740"/>
    </source>
</evidence>
<dbReference type="InterPro" id="IPR027417">
    <property type="entry name" value="P-loop_NTPase"/>
</dbReference>
<dbReference type="GO" id="GO:0005634">
    <property type="term" value="C:nucleus"/>
    <property type="evidence" value="ECO:0007669"/>
    <property type="project" value="UniProtKB-SubCell"/>
</dbReference>
<feature type="binding site" evidence="10">
    <location>
        <position position="21"/>
    </location>
    <ligand>
        <name>ATP</name>
        <dbReference type="ChEBI" id="CHEBI:30616"/>
    </ligand>
</feature>
<dbReference type="EnsemblMetazoa" id="BGLB005474-RB">
    <property type="protein sequence ID" value="BGLB005474-PB"/>
    <property type="gene ID" value="BGLB005474"/>
</dbReference>
<evidence type="ECO:0000256" key="3">
    <source>
        <dbReference type="ARBA" id="ARBA00022517"/>
    </source>
</evidence>
<dbReference type="GO" id="GO:0006364">
    <property type="term" value="P:rRNA processing"/>
    <property type="evidence" value="ECO:0007669"/>
    <property type="project" value="UniProtKB-KW"/>
</dbReference>
<feature type="region of interest" description="NMPbind" evidence="10">
    <location>
        <begin position="38"/>
        <end position="61"/>
    </location>
</feature>
<evidence type="ECO:0000313" key="11">
    <source>
        <dbReference type="EnsemblMetazoa" id="BGLB005474-PB"/>
    </source>
</evidence>
<protein>
    <recommendedName>
        <fullName evidence="10">Adenylate kinase isoenzyme 6 homolog</fullName>
        <shortName evidence="10">AK6</shortName>
        <ecNumber evidence="10">2.7.4.3</ecNumber>
    </recommendedName>
    <alternativeName>
        <fullName evidence="10">Dual activity adenylate kinase/ATPase</fullName>
        <shortName evidence="10">AK/ATPase</shortName>
    </alternativeName>
</protein>
<dbReference type="InterPro" id="IPR020618">
    <property type="entry name" value="Adenyl_kinase_AK6"/>
</dbReference>
<feature type="region of interest" description="LID" evidence="10">
    <location>
        <begin position="113"/>
        <end position="123"/>
    </location>
</feature>
<reference evidence="11" key="1">
    <citation type="submission" date="2020-05" db="UniProtKB">
        <authorList>
            <consortium name="EnsemblMetazoa"/>
        </authorList>
    </citation>
    <scope>IDENTIFICATION</scope>
    <source>
        <strain evidence="11">BB02</strain>
    </source>
</reference>
<dbReference type="GO" id="GO:0042274">
    <property type="term" value="P:ribosomal small subunit biogenesis"/>
    <property type="evidence" value="ECO:0007669"/>
    <property type="project" value="UniProtKB-UniRule"/>
</dbReference>
<dbReference type="GeneID" id="106061602"/>
<accession>A0A2C9JNU8</accession>
<evidence type="ECO:0000256" key="4">
    <source>
        <dbReference type="ARBA" id="ARBA00022552"/>
    </source>
</evidence>
<comment type="subunit">
    <text evidence="10">Monomer and homodimer. Interacts with small ribosomal subunit protein uS11. Not a structural component of 43S pre-ribosomes, but transiently interacts with them by binding to uS11.</text>
</comment>
<reference evidence="14" key="2">
    <citation type="submission" date="2025-04" db="UniProtKB">
        <authorList>
            <consortium name="RefSeq"/>
        </authorList>
    </citation>
    <scope>IDENTIFICATION</scope>
</reference>
<feature type="binding site" evidence="10">
    <location>
        <position position="22"/>
    </location>
    <ligand>
        <name>ATP</name>
        <dbReference type="ChEBI" id="CHEBI:30616"/>
    </ligand>
</feature>
<name>A0A2C9JNU8_BIOGL</name>
<comment type="similarity">
    <text evidence="10">Belongs to the adenylate kinase family. AK6 subfamily.</text>
</comment>
<dbReference type="HAMAP" id="MF_00039">
    <property type="entry name" value="Adenylate_kinase_AK6"/>
    <property type="match status" value="1"/>
</dbReference>
<dbReference type="EC" id="2.7.4.3" evidence="10"/>
<evidence type="ECO:0000256" key="6">
    <source>
        <dbReference type="ARBA" id="ARBA00022741"/>
    </source>
</evidence>
<evidence type="ECO:0000256" key="2">
    <source>
        <dbReference type="ARBA" id="ARBA00022490"/>
    </source>
</evidence>
<dbReference type="SUPFAM" id="SSF52540">
    <property type="entry name" value="P-loop containing nucleoside triphosphate hydrolases"/>
    <property type="match status" value="1"/>
</dbReference>
<feature type="binding site" evidence="10">
    <location>
        <position position="23"/>
    </location>
    <ligand>
        <name>ATP</name>
        <dbReference type="ChEBI" id="CHEBI:30616"/>
    </ligand>
</feature>
<dbReference type="GO" id="GO:0005524">
    <property type="term" value="F:ATP binding"/>
    <property type="evidence" value="ECO:0007669"/>
    <property type="project" value="UniProtKB-KW"/>
</dbReference>
<dbReference type="GO" id="GO:0016887">
    <property type="term" value="F:ATP hydrolysis activity"/>
    <property type="evidence" value="ECO:0007669"/>
    <property type="project" value="UniProtKB-UniRule"/>
</dbReference>
<dbReference type="Pfam" id="PF13238">
    <property type="entry name" value="AAA_18"/>
    <property type="match status" value="1"/>
</dbReference>
<keyword evidence="8 10" id="KW-0067">ATP-binding</keyword>
<evidence type="ECO:0000256" key="5">
    <source>
        <dbReference type="ARBA" id="ARBA00022679"/>
    </source>
</evidence>
<evidence type="ECO:0000256" key="1">
    <source>
        <dbReference type="ARBA" id="ARBA00000582"/>
    </source>
</evidence>
<feature type="binding site" evidence="10">
    <location>
        <position position="18"/>
    </location>
    <ligand>
        <name>ATP</name>
        <dbReference type="ChEBI" id="CHEBI:30616"/>
    </ligand>
</feature>
<evidence type="ECO:0000313" key="12">
    <source>
        <dbReference type="Proteomes" id="UP000076420"/>
    </source>
</evidence>
<evidence type="ECO:0000256" key="10">
    <source>
        <dbReference type="HAMAP-Rule" id="MF_03173"/>
    </source>
</evidence>
<dbReference type="RefSeq" id="XP_013075235.1">
    <property type="nucleotide sequence ID" value="XM_013219781.2"/>
</dbReference>
<sequence length="175" mass="19576">MAGASRGAPNIMIAGTPGTGKSTLAKELAQRSGLNYINVSEVAQNADCLDGYDEEHECGILDEDKVIDELEETMSAGGNVVDYHSCEFFPERWFDIVFVLRTDNSILHSRLTERGYSAKKIESNISSEIFQVILDAAKESYKPEIVHELPSDTADQLEQNLDKIAEWIILWKQQH</sequence>
<keyword evidence="7 10" id="KW-0418">Kinase</keyword>
<dbReference type="OrthoDB" id="10251185at2759"/>
<dbReference type="Proteomes" id="UP000076420">
    <property type="component" value="Unassembled WGS sequence"/>
</dbReference>
<organism evidence="11 12">
    <name type="scientific">Biomphalaria glabrata</name>
    <name type="common">Bloodfluke planorb</name>
    <name type="synonym">Freshwater snail</name>
    <dbReference type="NCBI Taxonomy" id="6526"/>
    <lineage>
        <taxon>Eukaryota</taxon>
        <taxon>Metazoa</taxon>
        <taxon>Spiralia</taxon>
        <taxon>Lophotrochozoa</taxon>
        <taxon>Mollusca</taxon>
        <taxon>Gastropoda</taxon>
        <taxon>Heterobranchia</taxon>
        <taxon>Euthyneura</taxon>
        <taxon>Panpulmonata</taxon>
        <taxon>Hygrophila</taxon>
        <taxon>Lymnaeoidea</taxon>
        <taxon>Planorbidae</taxon>
        <taxon>Biomphalaria</taxon>
    </lineage>
</organism>
<dbReference type="PANTHER" id="PTHR12595:SF0">
    <property type="entry name" value="ADENYLATE KINASE ISOENZYME 6"/>
    <property type="match status" value="1"/>
</dbReference>
<keyword evidence="5 10" id="KW-0808">Transferase</keyword>
<proteinExistence type="inferred from homology"/>
<dbReference type="GO" id="GO:0005737">
    <property type="term" value="C:cytoplasm"/>
    <property type="evidence" value="ECO:0007669"/>
    <property type="project" value="UniProtKB-SubCell"/>
</dbReference>
<dbReference type="VEuPathDB" id="VectorBase:BGLB005474"/>
<dbReference type="STRING" id="6526.A0A2C9JNU8"/>
<comment type="function">
    <text evidence="10">Broad-specificity nucleoside monophosphate (NMP) kinase that catalyzes the reversible transfer of the terminal phosphate group between nucleoside triphosphates and monophosphates. Has also ATPase activity. Involved in the late cytoplasmic maturation steps of the 40S ribosomal particles, specifically 18S rRNA maturation. While NMP activity is not required for ribosome maturation, ATPase activity is. Associates transiently with small ribosomal subunit protein uS11. ATP hydrolysis breaks the interaction with uS11. May temporarily remove uS11 from the ribosome to enable a conformational change of the ribosomal RNA that is needed for the final maturation step of the small ribosomal subunit. Its NMP activity may have a role in nuclear energy homeostasis.</text>
</comment>
<dbReference type="KEGG" id="bgt:106061602"/>
<keyword evidence="9 10" id="KW-0539">Nucleus</keyword>
<feature type="binding site" evidence="10">
    <location>
        <position position="20"/>
    </location>
    <ligand>
        <name>ATP</name>
        <dbReference type="ChEBI" id="CHEBI:30616"/>
    </ligand>
</feature>
<feature type="binding site" evidence="10">
    <location>
        <position position="114"/>
    </location>
    <ligand>
        <name>ATP</name>
        <dbReference type="ChEBI" id="CHEBI:30616"/>
    </ligand>
</feature>
<dbReference type="PANTHER" id="PTHR12595">
    <property type="entry name" value="POS9-ACTIVATING FACTOR FAP7-RELATED"/>
    <property type="match status" value="1"/>
</dbReference>
<dbReference type="AlphaFoldDB" id="A0A2C9JNU8"/>
<evidence type="ECO:0000256" key="7">
    <source>
        <dbReference type="ARBA" id="ARBA00022777"/>
    </source>
</evidence>
<evidence type="ECO:0000256" key="9">
    <source>
        <dbReference type="ARBA" id="ARBA00023242"/>
    </source>
</evidence>
<dbReference type="FunFam" id="3.40.50.300:FF:000372">
    <property type="entry name" value="Adenylate kinase isoenzyme 6 homolog"/>
    <property type="match status" value="1"/>
</dbReference>
<evidence type="ECO:0000256" key="8">
    <source>
        <dbReference type="ARBA" id="ARBA00022840"/>
    </source>
</evidence>
<comment type="catalytic activity">
    <reaction evidence="1 10">
        <text>AMP + ATP = 2 ADP</text>
        <dbReference type="Rhea" id="RHEA:12973"/>
        <dbReference type="ChEBI" id="CHEBI:30616"/>
        <dbReference type="ChEBI" id="CHEBI:456215"/>
        <dbReference type="ChEBI" id="CHEBI:456216"/>
        <dbReference type="EC" id="2.7.4.3"/>
    </reaction>
</comment>
<keyword evidence="6 10" id="KW-0547">Nucleotide-binding</keyword>
<keyword evidence="4 10" id="KW-0698">rRNA processing</keyword>
<gene>
    <name evidence="11" type="primary">106061602</name>
    <name evidence="14" type="synonym">LOC106061602</name>
</gene>